<dbReference type="EnsemblFungi" id="MAPG_03153T0">
    <property type="protein sequence ID" value="MAPG_03153T0"/>
    <property type="gene ID" value="MAPG_03153"/>
</dbReference>
<dbReference type="AlphaFoldDB" id="A0A0C4DT93"/>
<reference evidence="4" key="5">
    <citation type="submission" date="2015-06" db="UniProtKB">
        <authorList>
            <consortium name="EnsemblFungi"/>
        </authorList>
    </citation>
    <scope>IDENTIFICATION</scope>
    <source>
        <strain evidence="4">ATCC 64411</strain>
    </source>
</reference>
<feature type="compositionally biased region" description="Polar residues" evidence="1">
    <location>
        <begin position="358"/>
        <end position="371"/>
    </location>
</feature>
<feature type="compositionally biased region" description="Polar residues" evidence="1">
    <location>
        <begin position="204"/>
        <end position="215"/>
    </location>
</feature>
<dbReference type="VEuPathDB" id="FungiDB:MAPG_03153"/>
<feature type="region of interest" description="Disordered" evidence="1">
    <location>
        <begin position="256"/>
        <end position="293"/>
    </location>
</feature>
<protein>
    <submittedName>
        <fullName evidence="3 4">Uncharacterized protein</fullName>
    </submittedName>
</protein>
<feature type="compositionally biased region" description="Gly residues" evidence="1">
    <location>
        <begin position="39"/>
        <end position="48"/>
    </location>
</feature>
<reference evidence="4" key="4">
    <citation type="journal article" date="2015" name="G3 (Bethesda)">
        <title>Genome sequences of three phytopathogenic species of the Magnaporthaceae family of fungi.</title>
        <authorList>
            <person name="Okagaki L.H."/>
            <person name="Nunes C.C."/>
            <person name="Sailsbery J."/>
            <person name="Clay B."/>
            <person name="Brown D."/>
            <person name="John T."/>
            <person name="Oh Y."/>
            <person name="Young N."/>
            <person name="Fitzgerald M."/>
            <person name="Haas B.J."/>
            <person name="Zeng Q."/>
            <person name="Young S."/>
            <person name="Adiconis X."/>
            <person name="Fan L."/>
            <person name="Levin J.Z."/>
            <person name="Mitchell T.K."/>
            <person name="Okubara P.A."/>
            <person name="Farman M.L."/>
            <person name="Kohn L.M."/>
            <person name="Birren B."/>
            <person name="Ma L.-J."/>
            <person name="Dean R.A."/>
        </authorList>
    </citation>
    <scope>NUCLEOTIDE SEQUENCE</scope>
    <source>
        <strain evidence="4">ATCC 64411 / 73-15</strain>
    </source>
</reference>
<evidence type="ECO:0000256" key="1">
    <source>
        <dbReference type="SAM" id="MobiDB-lite"/>
    </source>
</evidence>
<dbReference type="OrthoDB" id="10640334at2759"/>
<keyword evidence="2" id="KW-0732">Signal</keyword>
<reference evidence="5" key="1">
    <citation type="submission" date="2010-05" db="EMBL/GenBank/DDBJ databases">
        <title>The genome sequence of Magnaporthe poae strain ATCC 64411.</title>
        <authorList>
            <person name="Ma L.-J."/>
            <person name="Dead R."/>
            <person name="Young S."/>
            <person name="Zeng Q."/>
            <person name="Koehrsen M."/>
            <person name="Alvarado L."/>
            <person name="Berlin A."/>
            <person name="Chapman S.B."/>
            <person name="Chen Z."/>
            <person name="Freedman E."/>
            <person name="Gellesch M."/>
            <person name="Goldberg J."/>
            <person name="Griggs A."/>
            <person name="Gujja S."/>
            <person name="Heilman E.R."/>
            <person name="Heiman D."/>
            <person name="Hepburn T."/>
            <person name="Howarth C."/>
            <person name="Jen D."/>
            <person name="Larson L."/>
            <person name="Mehta T."/>
            <person name="Neiman D."/>
            <person name="Pearson M."/>
            <person name="Roberts A."/>
            <person name="Saif S."/>
            <person name="Shea T."/>
            <person name="Shenoy N."/>
            <person name="Sisk P."/>
            <person name="Stolte C."/>
            <person name="Sykes S."/>
            <person name="Walk T."/>
            <person name="White J."/>
            <person name="Yandava C."/>
            <person name="Haas B."/>
            <person name="Nusbaum C."/>
            <person name="Birren B."/>
        </authorList>
    </citation>
    <scope>NUCLEOTIDE SEQUENCE [LARGE SCALE GENOMIC DNA]</scope>
    <source>
        <strain evidence="5">ATCC 64411 / 73-15</strain>
    </source>
</reference>
<dbReference type="STRING" id="644358.A0A0C4DT93"/>
<gene>
    <name evidence="3" type="ORF">MAPG_03153</name>
</gene>
<feature type="compositionally biased region" description="Low complexity" evidence="1">
    <location>
        <begin position="270"/>
        <end position="293"/>
    </location>
</feature>
<dbReference type="EMBL" id="ADBL01000768">
    <property type="status" value="NOT_ANNOTATED_CDS"/>
    <property type="molecule type" value="Genomic_DNA"/>
</dbReference>
<accession>A0A0C4DT93</accession>
<organism evidence="4 5">
    <name type="scientific">Magnaporthiopsis poae (strain ATCC 64411 / 73-15)</name>
    <name type="common">Kentucky bluegrass fungus</name>
    <name type="synonym">Magnaporthe poae</name>
    <dbReference type="NCBI Taxonomy" id="644358"/>
    <lineage>
        <taxon>Eukaryota</taxon>
        <taxon>Fungi</taxon>
        <taxon>Dikarya</taxon>
        <taxon>Ascomycota</taxon>
        <taxon>Pezizomycotina</taxon>
        <taxon>Sordariomycetes</taxon>
        <taxon>Sordariomycetidae</taxon>
        <taxon>Magnaporthales</taxon>
        <taxon>Magnaporthaceae</taxon>
        <taxon>Magnaporthiopsis</taxon>
    </lineage>
</organism>
<name>A0A0C4DT93_MAGP6</name>
<sequence>MHFSKRTLVGLLLSLALSEVSAQQAGPRFNNSTRNAGGPRAGVGGGRAGVTPSAGSAATPRAEGGPGVNAGAGQPLQPLPVAGGAGAGELLPLPSDDNVTADPPVDALEPLPTISPPPTRPTELASLRDLTTATPSTLIRLTRSAETAAPVLSTSQSLAPIIPPANTAAQSLSRTGVIAAPDTAIPAASSALQSLPQLGPETTAPGSDATTSQPAPSVAAGIIIVSSAPGGFPPSSQIPEDLVATTASRTGEVPVASVTTDSEGLLPIPSATGATTTNATATNATATTETSTTAETVATDASGLLPVPSATDATGLLPLPAASASPAASDATGLLPIPLATDAPFPLTNATGVANLQPIGTGTAPQPTGSTEAPIETPLLPLPTAGPFANSTSPTNGTAPGAVTLGI</sequence>
<keyword evidence="5" id="KW-1185">Reference proteome</keyword>
<feature type="signal peptide" evidence="2">
    <location>
        <begin position="1"/>
        <end position="22"/>
    </location>
</feature>
<proteinExistence type="predicted"/>
<reference evidence="3" key="3">
    <citation type="submission" date="2011-03" db="EMBL/GenBank/DDBJ databases">
        <title>Annotation of Magnaporthe poae ATCC 64411.</title>
        <authorList>
            <person name="Ma L.-J."/>
            <person name="Dead R."/>
            <person name="Young S.K."/>
            <person name="Zeng Q."/>
            <person name="Gargeya S."/>
            <person name="Fitzgerald M."/>
            <person name="Haas B."/>
            <person name="Abouelleil A."/>
            <person name="Alvarado L."/>
            <person name="Arachchi H.M."/>
            <person name="Berlin A."/>
            <person name="Brown A."/>
            <person name="Chapman S.B."/>
            <person name="Chen Z."/>
            <person name="Dunbar C."/>
            <person name="Freedman E."/>
            <person name="Gearin G."/>
            <person name="Gellesch M."/>
            <person name="Goldberg J."/>
            <person name="Griggs A."/>
            <person name="Gujja S."/>
            <person name="Heiman D."/>
            <person name="Howarth C."/>
            <person name="Larson L."/>
            <person name="Lui A."/>
            <person name="MacDonald P.J.P."/>
            <person name="Mehta T."/>
            <person name="Montmayeur A."/>
            <person name="Murphy C."/>
            <person name="Neiman D."/>
            <person name="Pearson M."/>
            <person name="Priest M."/>
            <person name="Roberts A."/>
            <person name="Saif S."/>
            <person name="Shea T."/>
            <person name="Shenoy N."/>
            <person name="Sisk P."/>
            <person name="Stolte C."/>
            <person name="Sykes S."/>
            <person name="Yandava C."/>
            <person name="Wortman J."/>
            <person name="Nusbaum C."/>
            <person name="Birren B."/>
        </authorList>
    </citation>
    <scope>NUCLEOTIDE SEQUENCE</scope>
    <source>
        <strain evidence="3">ATCC 64411</strain>
    </source>
</reference>
<evidence type="ECO:0000313" key="3">
    <source>
        <dbReference type="EMBL" id="KLU84108.1"/>
    </source>
</evidence>
<dbReference type="eggNOG" id="ENOG502T3ND">
    <property type="taxonomic scope" value="Eukaryota"/>
</dbReference>
<dbReference type="Proteomes" id="UP000011715">
    <property type="component" value="Unassembled WGS sequence"/>
</dbReference>
<reference evidence="3" key="2">
    <citation type="submission" date="2010-05" db="EMBL/GenBank/DDBJ databases">
        <title>The Genome Sequence of Magnaporthe poae strain ATCC 64411.</title>
        <authorList>
            <consortium name="The Broad Institute Genome Sequencing Platform"/>
            <consortium name="Broad Institute Genome Sequencing Center for Infectious Disease"/>
            <person name="Ma L.-J."/>
            <person name="Dead R."/>
            <person name="Young S."/>
            <person name="Zeng Q."/>
            <person name="Koehrsen M."/>
            <person name="Alvarado L."/>
            <person name="Berlin A."/>
            <person name="Chapman S.B."/>
            <person name="Chen Z."/>
            <person name="Freedman E."/>
            <person name="Gellesch M."/>
            <person name="Goldberg J."/>
            <person name="Griggs A."/>
            <person name="Gujja S."/>
            <person name="Heilman E.R."/>
            <person name="Heiman D."/>
            <person name="Hepburn T."/>
            <person name="Howarth C."/>
            <person name="Jen D."/>
            <person name="Larson L."/>
            <person name="Mehta T."/>
            <person name="Neiman D."/>
            <person name="Pearson M."/>
            <person name="Roberts A."/>
            <person name="Saif S."/>
            <person name="Shea T."/>
            <person name="Shenoy N."/>
            <person name="Sisk P."/>
            <person name="Stolte C."/>
            <person name="Sykes S."/>
            <person name="Walk T."/>
            <person name="White J."/>
            <person name="Yandava C."/>
            <person name="Haas B."/>
            <person name="Nusbaum C."/>
            <person name="Birren B."/>
        </authorList>
    </citation>
    <scope>NUCLEOTIDE SEQUENCE</scope>
    <source>
        <strain evidence="3">ATCC 64411</strain>
    </source>
</reference>
<feature type="chain" id="PRO_5009385302" evidence="2">
    <location>
        <begin position="23"/>
        <end position="407"/>
    </location>
</feature>
<evidence type="ECO:0000313" key="4">
    <source>
        <dbReference type="EnsemblFungi" id="MAPG_03153T0"/>
    </source>
</evidence>
<evidence type="ECO:0000313" key="5">
    <source>
        <dbReference type="Proteomes" id="UP000011715"/>
    </source>
</evidence>
<feature type="region of interest" description="Disordered" evidence="1">
    <location>
        <begin position="196"/>
        <end position="215"/>
    </location>
</feature>
<feature type="region of interest" description="Disordered" evidence="1">
    <location>
        <begin position="358"/>
        <end position="377"/>
    </location>
</feature>
<feature type="compositionally biased region" description="Low complexity" evidence="1">
    <location>
        <begin position="75"/>
        <end position="94"/>
    </location>
</feature>
<feature type="region of interest" description="Disordered" evidence="1">
    <location>
        <begin position="24"/>
        <end position="130"/>
    </location>
</feature>
<evidence type="ECO:0000256" key="2">
    <source>
        <dbReference type="SAM" id="SignalP"/>
    </source>
</evidence>
<dbReference type="OMA" id="AGPRFNN"/>
<dbReference type="EMBL" id="GL876967">
    <property type="protein sequence ID" value="KLU84108.1"/>
    <property type="molecule type" value="Genomic_DNA"/>
</dbReference>